<reference evidence="8" key="1">
    <citation type="journal article" date="2021" name="Proc. Natl. Acad. Sci. U.S.A.">
        <title>Three genomes in the algal genus Volvox reveal the fate of a haploid sex-determining region after a transition to homothallism.</title>
        <authorList>
            <person name="Yamamoto K."/>
            <person name="Hamaji T."/>
            <person name="Kawai-Toyooka H."/>
            <person name="Matsuzaki R."/>
            <person name="Takahashi F."/>
            <person name="Nishimura Y."/>
            <person name="Kawachi M."/>
            <person name="Noguchi H."/>
            <person name="Minakuchi Y."/>
            <person name="Umen J.G."/>
            <person name="Toyoda A."/>
            <person name="Nozaki H."/>
        </authorList>
    </citation>
    <scope>NUCLEOTIDE SEQUENCE</scope>
    <source>
        <strain evidence="8">NIES-3785</strain>
        <strain evidence="7">NIES-3786</strain>
    </source>
</reference>
<dbReference type="AlphaFoldDB" id="A0A8J4G4Y4"/>
<dbReference type="PROSITE" id="PS01186">
    <property type="entry name" value="EGF_2"/>
    <property type="match status" value="1"/>
</dbReference>
<keyword evidence="10" id="KW-1185">Reference proteome</keyword>
<feature type="disulfide bond" evidence="4">
    <location>
        <begin position="49"/>
        <end position="58"/>
    </location>
</feature>
<evidence type="ECO:0000256" key="1">
    <source>
        <dbReference type="ARBA" id="ARBA00004323"/>
    </source>
</evidence>
<sequence length="569" mass="64112">MYYYCAIFLVLRLLARADTSFAEPLSLTSCAPKCFEYGTCNPETQRCECPLLWYGLDCSVPFPKPKEQCAAYAHSFMSCGSNDRSQCLNSCNGRGSCDGGFCNCYPGYYGADCALSLGPDGRPELLAGQGYVPRQHGIKIYVYELPPMTNTWVSISRLDRPLVAALMQRLLSSGVRTADGDSADFFFIPLVMRTKGQAATHLKAVVYYIRQHWPWWDRLQGGHRHLLVVPADLGRRSLPEEHLQMTENVTYLTHWGLHSNHSAGRWVESHRPGRDIVLPPLHNADEPIVFSPLHVLNSRHKERTRGLFFAGRICGDGKAPHEGRCDDTKSSFSGNIRQRVSMHHWNRTGWTVANHVKAYTSALSSHTFCLSPSGGGYGRRSVQALIMGCVPVLLGDGLHQPFEPEVDWSQFAVRVPEEDIPHLHHVLEAINESKIEELQGRLWCAAQHMYYSTTYGEVMGEDGRFDAFEMLMEILRMRRDHPDLDPREYTQMDTSFADFIDCKLAPTGGRVALCSQNRLVKASGEPRLRPCRNEHPGLQMRSIHMFYSWPGGAVCGQNWTIAACPRSWI</sequence>
<name>A0A8J4G4Y4_9CHLO</name>
<dbReference type="PANTHER" id="PTHR11062">
    <property type="entry name" value="EXOSTOSIN HEPARAN SULFATE GLYCOSYLTRANSFERASE -RELATED"/>
    <property type="match status" value="1"/>
</dbReference>
<dbReference type="EMBL" id="BNCQ01000006">
    <property type="protein sequence ID" value="GIL98946.1"/>
    <property type="molecule type" value="Genomic_DNA"/>
</dbReference>
<keyword evidence="4" id="KW-0245">EGF-like domain</keyword>
<dbReference type="PROSITE" id="PS00022">
    <property type="entry name" value="EGF_1"/>
    <property type="match status" value="2"/>
</dbReference>
<dbReference type="InterPro" id="IPR000742">
    <property type="entry name" value="EGF"/>
</dbReference>
<dbReference type="GO" id="GO:0016757">
    <property type="term" value="F:glycosyltransferase activity"/>
    <property type="evidence" value="ECO:0007669"/>
    <property type="project" value="InterPro"/>
</dbReference>
<dbReference type="Proteomes" id="UP000747110">
    <property type="component" value="Unassembled WGS sequence"/>
</dbReference>
<feature type="chain" id="PRO_5035391374" description="EGF-like domain-containing protein" evidence="5">
    <location>
        <begin position="23"/>
        <end position="569"/>
    </location>
</feature>
<comment type="subcellular location">
    <subcellularLocation>
        <location evidence="1">Golgi apparatus membrane</location>
        <topology evidence="1">Single-pass type II membrane protein</topology>
    </subcellularLocation>
</comment>
<dbReference type="OrthoDB" id="1924787at2759"/>
<proteinExistence type="inferred from homology"/>
<dbReference type="InterPro" id="IPR040911">
    <property type="entry name" value="Exostosin_GT47"/>
</dbReference>
<dbReference type="EMBL" id="BNCP01000004">
    <property type="protein sequence ID" value="GIL72459.1"/>
    <property type="molecule type" value="Genomic_DNA"/>
</dbReference>
<comment type="caution">
    <text evidence="8">The sequence shown here is derived from an EMBL/GenBank/DDBJ whole genome shotgun (WGS) entry which is preliminary data.</text>
</comment>
<protein>
    <recommendedName>
        <fullName evidence="6">EGF-like domain-containing protein</fullName>
    </recommendedName>
</protein>
<dbReference type="GO" id="GO:0000139">
    <property type="term" value="C:Golgi membrane"/>
    <property type="evidence" value="ECO:0007669"/>
    <property type="project" value="UniProtKB-SubCell"/>
</dbReference>
<evidence type="ECO:0000259" key="6">
    <source>
        <dbReference type="PROSITE" id="PS50026"/>
    </source>
</evidence>
<keyword evidence="3" id="KW-0333">Golgi apparatus</keyword>
<comment type="caution">
    <text evidence="4">Lacks conserved residue(s) required for the propagation of feature annotation.</text>
</comment>
<evidence type="ECO:0000313" key="7">
    <source>
        <dbReference type="EMBL" id="GIL72459.1"/>
    </source>
</evidence>
<evidence type="ECO:0000313" key="9">
    <source>
        <dbReference type="Proteomes" id="UP000722791"/>
    </source>
</evidence>
<dbReference type="PROSITE" id="PS50026">
    <property type="entry name" value="EGF_3"/>
    <property type="match status" value="1"/>
</dbReference>
<organism evidence="8 9">
    <name type="scientific">Volvox reticuliferus</name>
    <dbReference type="NCBI Taxonomy" id="1737510"/>
    <lineage>
        <taxon>Eukaryota</taxon>
        <taxon>Viridiplantae</taxon>
        <taxon>Chlorophyta</taxon>
        <taxon>core chlorophytes</taxon>
        <taxon>Chlorophyceae</taxon>
        <taxon>CS clade</taxon>
        <taxon>Chlamydomonadales</taxon>
        <taxon>Volvocaceae</taxon>
        <taxon>Volvox</taxon>
    </lineage>
</organism>
<evidence type="ECO:0000256" key="5">
    <source>
        <dbReference type="SAM" id="SignalP"/>
    </source>
</evidence>
<dbReference type="Proteomes" id="UP000722791">
    <property type="component" value="Unassembled WGS sequence"/>
</dbReference>
<evidence type="ECO:0000313" key="8">
    <source>
        <dbReference type="EMBL" id="GIL98946.1"/>
    </source>
</evidence>
<accession>A0A8J4G4Y4</accession>
<dbReference type="Pfam" id="PF03016">
    <property type="entry name" value="Exostosin_GT47"/>
    <property type="match status" value="1"/>
</dbReference>
<evidence type="ECO:0000256" key="2">
    <source>
        <dbReference type="ARBA" id="ARBA00010271"/>
    </source>
</evidence>
<feature type="signal peptide" evidence="5">
    <location>
        <begin position="1"/>
        <end position="22"/>
    </location>
</feature>
<keyword evidence="4" id="KW-1015">Disulfide bond</keyword>
<feature type="domain" description="EGF-like" evidence="6">
    <location>
        <begin position="26"/>
        <end position="59"/>
    </location>
</feature>
<feature type="disulfide bond" evidence="4">
    <location>
        <begin position="30"/>
        <end position="40"/>
    </location>
</feature>
<evidence type="ECO:0000256" key="4">
    <source>
        <dbReference type="PROSITE-ProRule" id="PRU00076"/>
    </source>
</evidence>
<dbReference type="PANTHER" id="PTHR11062:SF376">
    <property type="entry name" value="EXOSTOSIN FAMILY PROTEIN"/>
    <property type="match status" value="1"/>
</dbReference>
<comment type="similarity">
    <text evidence="2">Belongs to the glycosyltransferase 47 family.</text>
</comment>
<evidence type="ECO:0000256" key="3">
    <source>
        <dbReference type="ARBA" id="ARBA00023034"/>
    </source>
</evidence>
<keyword evidence="5" id="KW-0732">Signal</keyword>
<gene>
    <name evidence="7" type="ORF">Vretifemale_2822</name>
    <name evidence="8" type="ORF">Vretimale_4172</name>
</gene>
<dbReference type="InterPro" id="IPR004263">
    <property type="entry name" value="Exostosin"/>
</dbReference>
<evidence type="ECO:0000313" key="10">
    <source>
        <dbReference type="Proteomes" id="UP000747110"/>
    </source>
</evidence>
<dbReference type="Gene3D" id="2.10.25.10">
    <property type="entry name" value="Laminin"/>
    <property type="match status" value="1"/>
</dbReference>